<sequence length="115" mass="12560">MKRLFLTAIFLFAASAVMTAQDTIALDTGDSMCIAGKGPGQDGAINPHLGEDSIAIVENVGKNEFSIRIQKKGEIINTIKASPGWAVEVKLRKDHVMYFDSATKAMAKVDFKKWE</sequence>
<dbReference type="RefSeq" id="WP_104813650.1">
    <property type="nucleotide sequence ID" value="NZ_MQUB01000001.1"/>
</dbReference>
<gene>
    <name evidence="2" type="ORF">BST85_12945</name>
</gene>
<organism evidence="2 3">
    <name type="scientific">Aureitalea marina</name>
    <dbReference type="NCBI Taxonomy" id="930804"/>
    <lineage>
        <taxon>Bacteria</taxon>
        <taxon>Pseudomonadati</taxon>
        <taxon>Bacteroidota</taxon>
        <taxon>Flavobacteriia</taxon>
        <taxon>Flavobacteriales</taxon>
        <taxon>Flavobacteriaceae</taxon>
        <taxon>Aureitalea</taxon>
    </lineage>
</organism>
<evidence type="ECO:0000313" key="3">
    <source>
        <dbReference type="Proteomes" id="UP000239800"/>
    </source>
</evidence>
<proteinExistence type="predicted"/>
<dbReference type="OrthoDB" id="980695at2"/>
<evidence type="ECO:0000256" key="1">
    <source>
        <dbReference type="SAM" id="SignalP"/>
    </source>
</evidence>
<protein>
    <recommendedName>
        <fullName evidence="4">TOBE domain-containing protein</fullName>
    </recommendedName>
</protein>
<feature type="chain" id="PRO_5015424558" description="TOBE domain-containing protein" evidence="1">
    <location>
        <begin position="21"/>
        <end position="115"/>
    </location>
</feature>
<dbReference type="EMBL" id="MQUB01000001">
    <property type="protein sequence ID" value="PQB05704.1"/>
    <property type="molecule type" value="Genomic_DNA"/>
</dbReference>
<reference evidence="2 3" key="1">
    <citation type="submission" date="2016-11" db="EMBL/GenBank/DDBJ databases">
        <title>Trade-off between light-utilization and light-protection in marine flavobacteria.</title>
        <authorList>
            <person name="Kumagai Y."/>
        </authorList>
    </citation>
    <scope>NUCLEOTIDE SEQUENCE [LARGE SCALE GENOMIC DNA]</scope>
    <source>
        <strain evidence="2 3">NBRC 107741</strain>
    </source>
</reference>
<name>A0A2S7KSV4_9FLAO</name>
<keyword evidence="1" id="KW-0732">Signal</keyword>
<evidence type="ECO:0008006" key="4">
    <source>
        <dbReference type="Google" id="ProtNLM"/>
    </source>
</evidence>
<dbReference type="AlphaFoldDB" id="A0A2S7KSV4"/>
<feature type="signal peptide" evidence="1">
    <location>
        <begin position="1"/>
        <end position="20"/>
    </location>
</feature>
<evidence type="ECO:0000313" key="2">
    <source>
        <dbReference type="EMBL" id="PQB05704.1"/>
    </source>
</evidence>
<keyword evidence="3" id="KW-1185">Reference proteome</keyword>
<dbReference type="Proteomes" id="UP000239800">
    <property type="component" value="Unassembled WGS sequence"/>
</dbReference>
<accession>A0A2S7KSV4</accession>
<comment type="caution">
    <text evidence="2">The sequence shown here is derived from an EMBL/GenBank/DDBJ whole genome shotgun (WGS) entry which is preliminary data.</text>
</comment>